<dbReference type="InterPro" id="IPR017693">
    <property type="entry name" value="Phosphonate_metab_PhnP"/>
</dbReference>
<dbReference type="PANTHER" id="PTHR42663:SF6">
    <property type="entry name" value="HYDROLASE C777.06C-RELATED"/>
    <property type="match status" value="1"/>
</dbReference>
<dbReference type="Pfam" id="PF12706">
    <property type="entry name" value="Lactamase_B_2"/>
    <property type="match status" value="1"/>
</dbReference>
<organism evidence="2 3">
    <name type="scientific">Enterovibrio qingdaonensis</name>
    <dbReference type="NCBI Taxonomy" id="2899818"/>
    <lineage>
        <taxon>Bacteria</taxon>
        <taxon>Pseudomonadati</taxon>
        <taxon>Pseudomonadota</taxon>
        <taxon>Gammaproteobacteria</taxon>
        <taxon>Vibrionales</taxon>
        <taxon>Vibrionaceae</taxon>
        <taxon>Enterovibrio</taxon>
    </lineage>
</organism>
<proteinExistence type="predicted"/>
<dbReference type="Gene3D" id="3.60.15.10">
    <property type="entry name" value="Ribonuclease Z/Hydroxyacylglutathione hydrolase-like"/>
    <property type="match status" value="1"/>
</dbReference>
<dbReference type="NCBIfam" id="TIGR03307">
    <property type="entry name" value="PhnP"/>
    <property type="match status" value="1"/>
</dbReference>
<evidence type="ECO:0000313" key="3">
    <source>
        <dbReference type="Proteomes" id="UP001149821"/>
    </source>
</evidence>
<dbReference type="SUPFAM" id="SSF56281">
    <property type="entry name" value="Metallo-hydrolase/oxidoreductase"/>
    <property type="match status" value="1"/>
</dbReference>
<dbReference type="InterPro" id="IPR001279">
    <property type="entry name" value="Metallo-B-lactamas"/>
</dbReference>
<sequence length="252" mass="28397">MLKLTLLGTGAAGGVPLYGCECPACERATKQPAFERKPCSAMVEWGRSSSQERLIIDAGLMDLHARFPAGTYKGFLLTHFHVDHVQGFFHMRWGKAESIPVWCPDDPKGCADLLKHPGCLRFLPEMKHGETMTINGLRVTPLEMRHSRPTFGFLLEYGTRSIAYLTDTDGLPANTMEFLLFQKKLNAIVLDCSFPPYREADNHGDIENAKRIYDALHPDELIITHIGHELDSWLMENDVPDWLEIGREGMTI</sequence>
<dbReference type="EMBL" id="JAJUBB010000001">
    <property type="protein sequence ID" value="MDD1779859.1"/>
    <property type="molecule type" value="Genomic_DNA"/>
</dbReference>
<dbReference type="InterPro" id="IPR036866">
    <property type="entry name" value="RibonucZ/Hydroxyglut_hydro"/>
</dbReference>
<gene>
    <name evidence="2" type="primary">phnP</name>
    <name evidence="2" type="ORF">LRP49_01500</name>
</gene>
<reference evidence="2" key="1">
    <citation type="submission" date="2021-12" db="EMBL/GenBank/DDBJ databases">
        <title>Enterovibrio ZSDZ35 sp. nov. and Enterovibrio ZSDZ42 sp. nov., isolated from coastal seawater in Qingdao.</title>
        <authorList>
            <person name="Zhang P."/>
        </authorList>
    </citation>
    <scope>NUCLEOTIDE SEQUENCE</scope>
    <source>
        <strain evidence="2">ZSDZ35</strain>
    </source>
</reference>
<dbReference type="GO" id="GO:0103043">
    <property type="term" value="F:phosphoribosyl 1,2-cyclic phosphate phosphodiesterase activity"/>
    <property type="evidence" value="ECO:0007669"/>
    <property type="project" value="UniProtKB-EC"/>
</dbReference>
<dbReference type="PANTHER" id="PTHR42663">
    <property type="entry name" value="HYDROLASE C777.06C-RELATED-RELATED"/>
    <property type="match status" value="1"/>
</dbReference>
<feature type="domain" description="Metallo-beta-lactamase" evidence="1">
    <location>
        <begin position="38"/>
        <end position="225"/>
    </location>
</feature>
<keyword evidence="3" id="KW-1185">Reference proteome</keyword>
<dbReference type="Proteomes" id="UP001149821">
    <property type="component" value="Unassembled WGS sequence"/>
</dbReference>
<protein>
    <submittedName>
        <fullName evidence="2">Phosphonate metabolism protein PhnP</fullName>
        <ecNumber evidence="2">3.1.4.55</ecNumber>
    </submittedName>
</protein>
<evidence type="ECO:0000313" key="2">
    <source>
        <dbReference type="EMBL" id="MDD1779859.1"/>
    </source>
</evidence>
<name>A0ABT5QFV6_9GAMM</name>
<dbReference type="RefSeq" id="WP_274139692.1">
    <property type="nucleotide sequence ID" value="NZ_JAJUBB010000001.1"/>
</dbReference>
<dbReference type="EC" id="3.1.4.55" evidence="2"/>
<keyword evidence="2" id="KW-0378">Hydrolase</keyword>
<dbReference type="InterPro" id="IPR035682">
    <property type="entry name" value="PhnP_MBL"/>
</dbReference>
<accession>A0ABT5QFV6</accession>
<comment type="caution">
    <text evidence="2">The sequence shown here is derived from an EMBL/GenBank/DDBJ whole genome shotgun (WGS) entry which is preliminary data.</text>
</comment>
<dbReference type="CDD" id="cd07736">
    <property type="entry name" value="PhnP-like_MBL-fold"/>
    <property type="match status" value="1"/>
</dbReference>
<evidence type="ECO:0000259" key="1">
    <source>
        <dbReference type="SMART" id="SM00849"/>
    </source>
</evidence>
<dbReference type="SMART" id="SM00849">
    <property type="entry name" value="Lactamase_B"/>
    <property type="match status" value="1"/>
</dbReference>